<evidence type="ECO:0000256" key="1">
    <source>
        <dbReference type="ARBA" id="ARBA00006479"/>
    </source>
</evidence>
<dbReference type="PANTHER" id="PTHR18964">
    <property type="entry name" value="ROK (REPRESSOR, ORF, KINASE) FAMILY"/>
    <property type="match status" value="1"/>
</dbReference>
<dbReference type="InterPro" id="IPR036388">
    <property type="entry name" value="WH-like_DNA-bd_sf"/>
</dbReference>
<comment type="caution">
    <text evidence="4">The sequence shown here is derived from an EMBL/GenBank/DDBJ whole genome shotgun (WGS) entry which is preliminary data.</text>
</comment>
<proteinExistence type="inferred from homology"/>
<dbReference type="EMBL" id="JBDFRB010000004">
    <property type="protein sequence ID" value="MEN2744128.1"/>
    <property type="molecule type" value="Genomic_DNA"/>
</dbReference>
<dbReference type="InterPro" id="IPR000600">
    <property type="entry name" value="ROK"/>
</dbReference>
<dbReference type="InterPro" id="IPR036390">
    <property type="entry name" value="WH_DNA-bd_sf"/>
</dbReference>
<protein>
    <submittedName>
        <fullName evidence="4">ROK family transcriptional regulator</fullName>
    </submittedName>
</protein>
<feature type="domain" description="HTH iclR-type" evidence="3">
    <location>
        <begin position="17"/>
        <end position="61"/>
    </location>
</feature>
<gene>
    <name evidence="4" type="ORF">ABCQ75_06200</name>
</gene>
<accession>A0ABU9WY62</accession>
<evidence type="ECO:0000313" key="5">
    <source>
        <dbReference type="Proteomes" id="UP001422074"/>
    </source>
</evidence>
<evidence type="ECO:0000259" key="3">
    <source>
        <dbReference type="Pfam" id="PF09339"/>
    </source>
</evidence>
<dbReference type="Gene3D" id="1.10.10.10">
    <property type="entry name" value="Winged helix-like DNA-binding domain superfamily/Winged helix DNA-binding domain"/>
    <property type="match status" value="1"/>
</dbReference>
<feature type="compositionally biased region" description="Gly residues" evidence="2">
    <location>
        <begin position="145"/>
        <end position="159"/>
    </location>
</feature>
<reference evidence="4 5" key="1">
    <citation type="submission" date="2024-05" db="EMBL/GenBank/DDBJ databases">
        <title>Sinomonas sp. nov., isolated from a waste landfill.</title>
        <authorList>
            <person name="Zhao Y."/>
        </authorList>
    </citation>
    <scope>NUCLEOTIDE SEQUENCE [LARGE SCALE GENOMIC DNA]</scope>
    <source>
        <strain evidence="4 5">CCTCC AB2014300</strain>
    </source>
</reference>
<dbReference type="Proteomes" id="UP001422074">
    <property type="component" value="Unassembled WGS sequence"/>
</dbReference>
<dbReference type="Pfam" id="PF09339">
    <property type="entry name" value="HTH_IclR"/>
    <property type="match status" value="1"/>
</dbReference>
<evidence type="ECO:0000256" key="2">
    <source>
        <dbReference type="SAM" id="MobiDB-lite"/>
    </source>
</evidence>
<dbReference type="Gene3D" id="3.30.420.40">
    <property type="match status" value="2"/>
</dbReference>
<feature type="region of interest" description="Disordered" evidence="2">
    <location>
        <begin position="113"/>
        <end position="163"/>
    </location>
</feature>
<sequence length="437" mass="44150">MQDAPAAGPHVVRWANARAVLDVLRRAESALTVSELIEHTGLTRATVIAVGEDLVRRGWAAEPPLPRGAGPQKGRPARRFAFRADAGIVLGIDLGAAKTTVLVADLLGTPLASASSPMPGAVSARGDDPASDAVPPPAPAEDGADGGGTANGTAAGGTAGSHEQRIATVAETALTALARAGRSPADVLAAGAGLAAPVDRAGRVVGGQAFWRQFDLGLAEAFAQRFGWQVLLENDANLAVLAERWRGAAQGVEDVAVLLAGERVGAGVLESGRLLRGHGGGFGELAFLTMVDGVGRPAGIAQLAREWGADAVAAGRLAPSDGAGTQAVFSAAAAGDQTAQEILERIAAAMARIIAILSTLVNPELVVVGGAVASAARRLLPSIRAHLDGLTVTPARVEVSPLGADAVTLGAVRRALDDVAARALEITLKERGDPLPQ</sequence>
<dbReference type="PANTHER" id="PTHR18964:SF149">
    <property type="entry name" value="BIFUNCTIONAL UDP-N-ACETYLGLUCOSAMINE 2-EPIMERASE_N-ACETYLMANNOSAMINE KINASE"/>
    <property type="match status" value="1"/>
</dbReference>
<dbReference type="RefSeq" id="WP_345883955.1">
    <property type="nucleotide sequence ID" value="NZ_JBDFRB010000004.1"/>
</dbReference>
<dbReference type="InterPro" id="IPR043129">
    <property type="entry name" value="ATPase_NBD"/>
</dbReference>
<dbReference type="Pfam" id="PF00480">
    <property type="entry name" value="ROK"/>
    <property type="match status" value="1"/>
</dbReference>
<comment type="similarity">
    <text evidence="1">Belongs to the ROK (NagC/XylR) family.</text>
</comment>
<keyword evidence="5" id="KW-1185">Reference proteome</keyword>
<organism evidence="4 5">
    <name type="scientific">Sinomonas halotolerans</name>
    <dbReference type="NCBI Taxonomy" id="1644133"/>
    <lineage>
        <taxon>Bacteria</taxon>
        <taxon>Bacillati</taxon>
        <taxon>Actinomycetota</taxon>
        <taxon>Actinomycetes</taxon>
        <taxon>Micrococcales</taxon>
        <taxon>Micrococcaceae</taxon>
        <taxon>Sinomonas</taxon>
    </lineage>
</organism>
<evidence type="ECO:0000313" key="4">
    <source>
        <dbReference type="EMBL" id="MEN2744128.1"/>
    </source>
</evidence>
<dbReference type="SUPFAM" id="SSF53067">
    <property type="entry name" value="Actin-like ATPase domain"/>
    <property type="match status" value="1"/>
</dbReference>
<dbReference type="SUPFAM" id="SSF46785">
    <property type="entry name" value="Winged helix' DNA-binding domain"/>
    <property type="match status" value="1"/>
</dbReference>
<name>A0ABU9WY62_9MICC</name>
<dbReference type="InterPro" id="IPR005471">
    <property type="entry name" value="Tscrpt_reg_IclR_N"/>
</dbReference>